<dbReference type="Gene3D" id="3.40.50.720">
    <property type="entry name" value="NAD(P)-binding Rossmann-like Domain"/>
    <property type="match status" value="1"/>
</dbReference>
<keyword evidence="1" id="KW-0560">Oxidoreductase</keyword>
<dbReference type="InterPro" id="IPR011032">
    <property type="entry name" value="GroES-like_sf"/>
</dbReference>
<keyword evidence="4" id="KW-1185">Reference proteome</keyword>
<dbReference type="InterPro" id="IPR045010">
    <property type="entry name" value="MDR_fam"/>
</dbReference>
<reference evidence="4" key="1">
    <citation type="submission" date="2023-07" db="EMBL/GenBank/DDBJ databases">
        <title>30 novel species of actinomycetes from the DSMZ collection.</title>
        <authorList>
            <person name="Nouioui I."/>
        </authorList>
    </citation>
    <scope>NUCLEOTIDE SEQUENCE [LARGE SCALE GENOMIC DNA]</scope>
    <source>
        <strain evidence="4">DSM 41699</strain>
    </source>
</reference>
<comment type="caution">
    <text evidence="3">The sequence shown here is derived from an EMBL/GenBank/DDBJ whole genome shotgun (WGS) entry which is preliminary data.</text>
</comment>
<dbReference type="PANTHER" id="PTHR43205:SF7">
    <property type="entry name" value="PROSTAGLANDIN REDUCTASE 1"/>
    <property type="match status" value="1"/>
</dbReference>
<evidence type="ECO:0000313" key="3">
    <source>
        <dbReference type="EMBL" id="MDT0466810.1"/>
    </source>
</evidence>
<organism evidence="3 4">
    <name type="scientific">Streptomyces gibsoniae</name>
    <dbReference type="NCBI Taxonomy" id="3075529"/>
    <lineage>
        <taxon>Bacteria</taxon>
        <taxon>Bacillati</taxon>
        <taxon>Actinomycetota</taxon>
        <taxon>Actinomycetes</taxon>
        <taxon>Kitasatosporales</taxon>
        <taxon>Streptomycetaceae</taxon>
        <taxon>Streptomyces</taxon>
    </lineage>
</organism>
<name>A0ABU2U125_9ACTN</name>
<gene>
    <name evidence="3" type="ORF">RM764_28035</name>
</gene>
<dbReference type="InterPro" id="IPR041694">
    <property type="entry name" value="ADH_N_2"/>
</dbReference>
<evidence type="ECO:0000256" key="1">
    <source>
        <dbReference type="ARBA" id="ARBA00023002"/>
    </source>
</evidence>
<dbReference type="InterPro" id="IPR036291">
    <property type="entry name" value="NAD(P)-bd_dom_sf"/>
</dbReference>
<dbReference type="EMBL" id="JAVREY010000043">
    <property type="protein sequence ID" value="MDT0466810.1"/>
    <property type="molecule type" value="Genomic_DNA"/>
</dbReference>
<protein>
    <submittedName>
        <fullName evidence="3">NADP-dependent oxidoreductase</fullName>
    </submittedName>
</protein>
<accession>A0ABU2U125</accession>
<evidence type="ECO:0000259" key="2">
    <source>
        <dbReference type="SMART" id="SM00829"/>
    </source>
</evidence>
<dbReference type="SMART" id="SM00829">
    <property type="entry name" value="PKS_ER"/>
    <property type="match status" value="1"/>
</dbReference>
<evidence type="ECO:0000313" key="4">
    <source>
        <dbReference type="Proteomes" id="UP001183809"/>
    </source>
</evidence>
<feature type="domain" description="Enoyl reductase (ER)" evidence="2">
    <location>
        <begin position="25"/>
        <end position="338"/>
    </location>
</feature>
<dbReference type="Pfam" id="PF16884">
    <property type="entry name" value="ADH_N_2"/>
    <property type="match status" value="1"/>
</dbReference>
<dbReference type="InterPro" id="IPR013149">
    <property type="entry name" value="ADH-like_C"/>
</dbReference>
<dbReference type="CDD" id="cd05288">
    <property type="entry name" value="PGDH"/>
    <property type="match status" value="1"/>
</dbReference>
<dbReference type="Proteomes" id="UP001183809">
    <property type="component" value="Unassembled WGS sequence"/>
</dbReference>
<dbReference type="Gene3D" id="3.90.180.10">
    <property type="entry name" value="Medium-chain alcohol dehydrogenases, catalytic domain"/>
    <property type="match status" value="1"/>
</dbReference>
<dbReference type="PANTHER" id="PTHR43205">
    <property type="entry name" value="PROSTAGLANDIN REDUCTASE"/>
    <property type="match status" value="1"/>
</dbReference>
<dbReference type="RefSeq" id="WP_311698271.1">
    <property type="nucleotide sequence ID" value="NZ_JAVREY010000043.1"/>
</dbReference>
<proteinExistence type="predicted"/>
<dbReference type="SUPFAM" id="SSF50129">
    <property type="entry name" value="GroES-like"/>
    <property type="match status" value="1"/>
</dbReference>
<dbReference type="SUPFAM" id="SSF51735">
    <property type="entry name" value="NAD(P)-binding Rossmann-fold domains"/>
    <property type="match status" value="1"/>
</dbReference>
<dbReference type="InterPro" id="IPR020843">
    <property type="entry name" value="ER"/>
</dbReference>
<sequence length="340" mass="36443">MSETPALPAVSREWHLLSRPVGWPKPEDFGLVEAEVAQPGEGQLLVRNKYVSVDPYMRGRMSAAKSYAAPYELNEPMQGGAVGEVVVSNVEGIEPGDHVLHFLGWREYAVVNAKTAVKVDAEAAPLSTYLGVLGMTGLTAYAGLLRTAAFKEGDSVFVSGAAGAVGSQVGQIAKLKGASRVIGSAGSDEKVKLLLEEYGFDAAFNYKNGPVSEQLREAAPDGVDVYFDNVGGDHLEAAIGSLNRDGRIAVCGMISVYNNTEPAPGPKNLSRLIQTRGRIEGFLVGDHYDLQPQFVQEVGGWVRSGELKYRETVVEGIENNLEAFFGVLRGDNIGKMIVKL</sequence>
<dbReference type="Pfam" id="PF00107">
    <property type="entry name" value="ADH_zinc_N"/>
    <property type="match status" value="1"/>
</dbReference>